<protein>
    <recommendedName>
        <fullName evidence="3">TonB C-terminal domain-containing protein</fullName>
    </recommendedName>
</protein>
<comment type="caution">
    <text evidence="1">The sequence shown here is derived from an EMBL/GenBank/DDBJ whole genome shotgun (WGS) entry which is preliminary data.</text>
</comment>
<keyword evidence="2" id="KW-1185">Reference proteome</keyword>
<dbReference type="Gene3D" id="3.90.930.1">
    <property type="match status" value="1"/>
</dbReference>
<organism evidence="1 2">
    <name type="scientific">Polaribacter atrinae</name>
    <dbReference type="NCBI Taxonomy" id="1333662"/>
    <lineage>
        <taxon>Bacteria</taxon>
        <taxon>Pseudomonadati</taxon>
        <taxon>Bacteroidota</taxon>
        <taxon>Flavobacteriia</taxon>
        <taxon>Flavobacteriales</taxon>
        <taxon>Flavobacteriaceae</taxon>
    </lineage>
</organism>
<evidence type="ECO:0008006" key="3">
    <source>
        <dbReference type="Google" id="ProtNLM"/>
    </source>
</evidence>
<evidence type="ECO:0000313" key="1">
    <source>
        <dbReference type="EMBL" id="OAD45094.1"/>
    </source>
</evidence>
<reference evidence="1 2" key="1">
    <citation type="submission" date="2016-02" db="EMBL/GenBank/DDBJ databases">
        <title>Draft genome sequence of Polaribacter atrinae KACC17473.</title>
        <authorList>
            <person name="Shin S.-K."/>
            <person name="Yi H."/>
        </authorList>
    </citation>
    <scope>NUCLEOTIDE SEQUENCE [LARGE SCALE GENOMIC DNA]</scope>
    <source>
        <strain evidence="1 2">KACC 17473</strain>
    </source>
</reference>
<gene>
    <name evidence="1" type="ORF">LPB303_09150</name>
</gene>
<sequence length="249" mass="29278">MFSQKDSIVNFFDSNKKVINDKTKATTFEILTKQNDSLWLSRKYKRNGKLYYYQHYRTSDKKIKIGEGIVYNKHGKMIELCFYNEGLKHGRYKSWFDNGNLNTEGRFYKGKKEGLFKIYHYNGILAGKAIFKKDTITQDIYYDINEDITNKDCVICKKKPTFKGGISEYRKEFAKLEKAINYKIDGGIYIHFVIDVLGDVTDVTIDEDIPEKLYDELVHFFESLKGWSVAIDGNRKVPFNYTQKINFKL</sequence>
<dbReference type="Gene3D" id="3.30.1150.10">
    <property type="match status" value="1"/>
</dbReference>
<evidence type="ECO:0000313" key="2">
    <source>
        <dbReference type="Proteomes" id="UP000076923"/>
    </source>
</evidence>
<dbReference type="AlphaFoldDB" id="A0A176TB76"/>
<dbReference type="Proteomes" id="UP000076923">
    <property type="component" value="Unassembled WGS sequence"/>
</dbReference>
<dbReference type="STRING" id="1333662.LPB303_09150"/>
<dbReference type="EMBL" id="LVWE01000032">
    <property type="protein sequence ID" value="OAD45094.1"/>
    <property type="molecule type" value="Genomic_DNA"/>
</dbReference>
<name>A0A176TB76_9FLAO</name>
<proteinExistence type="predicted"/>
<dbReference type="SUPFAM" id="SSF82185">
    <property type="entry name" value="Histone H3 K4-specific methyltransferase SET7/9 N-terminal domain"/>
    <property type="match status" value="1"/>
</dbReference>
<accession>A0A176TB76</accession>